<evidence type="ECO:0000313" key="2">
    <source>
        <dbReference type="EMBL" id="KIW13726.1"/>
    </source>
</evidence>
<dbReference type="InterPro" id="IPR032710">
    <property type="entry name" value="NTF2-like_dom_sf"/>
</dbReference>
<evidence type="ECO:0000313" key="3">
    <source>
        <dbReference type="Proteomes" id="UP000053328"/>
    </source>
</evidence>
<protein>
    <recommendedName>
        <fullName evidence="1">SnoaL-like domain-containing protein</fullName>
    </recommendedName>
</protein>
<dbReference type="AlphaFoldDB" id="A0A0D1YF64"/>
<dbReference type="GeneID" id="27336000"/>
<dbReference type="VEuPathDB" id="FungiDB:PV08_08917"/>
<dbReference type="InterPro" id="IPR037401">
    <property type="entry name" value="SnoaL-like"/>
</dbReference>
<organism evidence="2 3">
    <name type="scientific">Exophiala spinifera</name>
    <dbReference type="NCBI Taxonomy" id="91928"/>
    <lineage>
        <taxon>Eukaryota</taxon>
        <taxon>Fungi</taxon>
        <taxon>Dikarya</taxon>
        <taxon>Ascomycota</taxon>
        <taxon>Pezizomycotina</taxon>
        <taxon>Eurotiomycetes</taxon>
        <taxon>Chaetothyriomycetidae</taxon>
        <taxon>Chaetothyriales</taxon>
        <taxon>Herpotrichiellaceae</taxon>
        <taxon>Exophiala</taxon>
    </lineage>
</organism>
<dbReference type="CDD" id="cd00531">
    <property type="entry name" value="NTF2_like"/>
    <property type="match status" value="1"/>
</dbReference>
<keyword evidence="3" id="KW-1185">Reference proteome</keyword>
<name>A0A0D1YF64_9EURO</name>
<sequence length="207" mass="23191">MPRPALLPVHHPLACSSPTDGRQIKLKTPTEHSSLANPQSADDKVHFLFERQRLVSLLDEYAYVLDACMVHHAAAQTWAGLFTDDCIVTFPFGTHYGTKGLADWCLGAETRFSRMLHMSSNMTMTFESDTVAHGRSALFAICGVHSDDIDKNFSEGGYYYWSFRKVGETWKISYLFLDVMWENGDSLGLNEPGAANTRVEAGLERHL</sequence>
<dbReference type="HOGENOM" id="CLU_079403_0_0_1"/>
<dbReference type="SUPFAM" id="SSF54427">
    <property type="entry name" value="NTF2-like"/>
    <property type="match status" value="1"/>
</dbReference>
<dbReference type="Proteomes" id="UP000053328">
    <property type="component" value="Unassembled WGS sequence"/>
</dbReference>
<evidence type="ECO:0000259" key="1">
    <source>
        <dbReference type="Pfam" id="PF13577"/>
    </source>
</evidence>
<dbReference type="Gene3D" id="3.10.450.50">
    <property type="match status" value="1"/>
</dbReference>
<proteinExistence type="predicted"/>
<dbReference type="Pfam" id="PF13577">
    <property type="entry name" value="SnoaL_4"/>
    <property type="match status" value="1"/>
</dbReference>
<dbReference type="RefSeq" id="XP_016233942.1">
    <property type="nucleotide sequence ID" value="XM_016383239.1"/>
</dbReference>
<dbReference type="OrthoDB" id="4157131at2759"/>
<gene>
    <name evidence="2" type="ORF">PV08_08917</name>
</gene>
<reference evidence="2 3" key="1">
    <citation type="submission" date="2015-01" db="EMBL/GenBank/DDBJ databases">
        <title>The Genome Sequence of Exophiala spinifera CBS89968.</title>
        <authorList>
            <consortium name="The Broad Institute Genomics Platform"/>
            <person name="Cuomo C."/>
            <person name="de Hoog S."/>
            <person name="Gorbushina A."/>
            <person name="Stielow B."/>
            <person name="Teixiera M."/>
            <person name="Abouelleil A."/>
            <person name="Chapman S.B."/>
            <person name="Priest M."/>
            <person name="Young S.K."/>
            <person name="Wortman J."/>
            <person name="Nusbaum C."/>
            <person name="Birren B."/>
        </authorList>
    </citation>
    <scope>NUCLEOTIDE SEQUENCE [LARGE SCALE GENOMIC DNA]</scope>
    <source>
        <strain evidence="2 3">CBS 89968</strain>
    </source>
</reference>
<feature type="domain" description="SnoaL-like" evidence="1">
    <location>
        <begin position="52"/>
        <end position="174"/>
    </location>
</feature>
<dbReference type="EMBL" id="KN847497">
    <property type="protein sequence ID" value="KIW13726.1"/>
    <property type="molecule type" value="Genomic_DNA"/>
</dbReference>
<accession>A0A0D1YF64</accession>